<feature type="region of interest" description="Disordered" evidence="1">
    <location>
        <begin position="136"/>
        <end position="157"/>
    </location>
</feature>
<evidence type="ECO:0000313" key="3">
    <source>
        <dbReference type="Proteomes" id="UP000789570"/>
    </source>
</evidence>
<dbReference type="EMBL" id="CAJVPQ010029193">
    <property type="protein sequence ID" value="CAG8774463.1"/>
    <property type="molecule type" value="Genomic_DNA"/>
</dbReference>
<feature type="compositionally biased region" description="Polar residues" evidence="1">
    <location>
        <begin position="80"/>
        <end position="109"/>
    </location>
</feature>
<sequence length="157" mass="17297">MTRHQEKKTHSHKHAELQMISTISDNNKIRQSDFVPSSTNPPHPLSNKRVLSNKTSLKTSTSKILSNSSNSSYQNKIPLVSSNSSHQNKTPSVSANNSPHKNKTPSVSVHKNKTPPVSPTKKITASQLTTQFGNIRLSESFQDIDDEQDQGQGTPSQ</sequence>
<keyword evidence="3" id="KW-1185">Reference proteome</keyword>
<evidence type="ECO:0000256" key="1">
    <source>
        <dbReference type="SAM" id="MobiDB-lite"/>
    </source>
</evidence>
<comment type="caution">
    <text evidence="2">The sequence shown here is derived from an EMBL/GenBank/DDBJ whole genome shotgun (WGS) entry which is preliminary data.</text>
</comment>
<reference evidence="2" key="1">
    <citation type="submission" date="2021-06" db="EMBL/GenBank/DDBJ databases">
        <authorList>
            <person name="Kallberg Y."/>
            <person name="Tangrot J."/>
            <person name="Rosling A."/>
        </authorList>
    </citation>
    <scope>NUCLEOTIDE SEQUENCE</scope>
    <source>
        <strain evidence="2">UK204</strain>
    </source>
</reference>
<protein>
    <submittedName>
        <fullName evidence="2">6463_t:CDS:1</fullName>
    </submittedName>
</protein>
<feature type="compositionally biased region" description="Basic residues" evidence="1">
    <location>
        <begin position="1"/>
        <end position="13"/>
    </location>
</feature>
<gene>
    <name evidence="2" type="ORF">FCALED_LOCUS17734</name>
</gene>
<dbReference type="AlphaFoldDB" id="A0A9N9JCS3"/>
<feature type="region of interest" description="Disordered" evidence="1">
    <location>
        <begin position="1"/>
        <end position="123"/>
    </location>
</feature>
<name>A0A9N9JCS3_9GLOM</name>
<evidence type="ECO:0000313" key="2">
    <source>
        <dbReference type="EMBL" id="CAG8774463.1"/>
    </source>
</evidence>
<feature type="non-terminal residue" evidence="2">
    <location>
        <position position="157"/>
    </location>
</feature>
<feature type="non-terminal residue" evidence="2">
    <location>
        <position position="1"/>
    </location>
</feature>
<feature type="compositionally biased region" description="Low complexity" evidence="1">
    <location>
        <begin position="52"/>
        <end position="72"/>
    </location>
</feature>
<organism evidence="2 3">
    <name type="scientific">Funneliformis caledonium</name>
    <dbReference type="NCBI Taxonomy" id="1117310"/>
    <lineage>
        <taxon>Eukaryota</taxon>
        <taxon>Fungi</taxon>
        <taxon>Fungi incertae sedis</taxon>
        <taxon>Mucoromycota</taxon>
        <taxon>Glomeromycotina</taxon>
        <taxon>Glomeromycetes</taxon>
        <taxon>Glomerales</taxon>
        <taxon>Glomeraceae</taxon>
        <taxon>Funneliformis</taxon>
    </lineage>
</organism>
<accession>A0A9N9JCS3</accession>
<proteinExistence type="predicted"/>
<dbReference type="Proteomes" id="UP000789570">
    <property type="component" value="Unassembled WGS sequence"/>
</dbReference>